<dbReference type="Pfam" id="PF01323">
    <property type="entry name" value="DSBA"/>
    <property type="match status" value="1"/>
</dbReference>
<sequence length="209" mass="24054">MTQAILWYFADPMCSWCWGFSPIITQIKNDYHDKLQIALNLGGLRPETTKAISTKDRDEVLHHWQDVQKISGQEFNFDNALADDFIYNTEPASRALVTFGKLDSENTLALFHDIQYAFYVSQKDVTQQSILLELAKKYTIDESEFISIFESQETKDQTKQHFANSRSAGVLGFPTLVFQHGKNHQFLSRGYASFEIIQQQLDTLLNEVD</sequence>
<gene>
    <name evidence="2" type="ORF">MNBD_GAMMA22-2100</name>
</gene>
<dbReference type="PANTHER" id="PTHR13887:SF54">
    <property type="entry name" value="DSBA FAMILY PROTEIN"/>
    <property type="match status" value="1"/>
</dbReference>
<dbReference type="InterPro" id="IPR001853">
    <property type="entry name" value="DSBA-like_thioredoxin_dom"/>
</dbReference>
<feature type="domain" description="DSBA-like thioredoxin" evidence="1">
    <location>
        <begin position="8"/>
        <end position="200"/>
    </location>
</feature>
<dbReference type="AlphaFoldDB" id="A0A3B1AP32"/>
<evidence type="ECO:0000259" key="1">
    <source>
        <dbReference type="Pfam" id="PF01323"/>
    </source>
</evidence>
<dbReference type="SUPFAM" id="SSF52833">
    <property type="entry name" value="Thioredoxin-like"/>
    <property type="match status" value="1"/>
</dbReference>
<accession>A0A3B1AP32</accession>
<dbReference type="CDD" id="cd03025">
    <property type="entry name" value="DsbA_FrnE_like"/>
    <property type="match status" value="1"/>
</dbReference>
<dbReference type="GO" id="GO:0016491">
    <property type="term" value="F:oxidoreductase activity"/>
    <property type="evidence" value="ECO:0007669"/>
    <property type="project" value="InterPro"/>
</dbReference>
<reference evidence="2" key="1">
    <citation type="submission" date="2018-06" db="EMBL/GenBank/DDBJ databases">
        <authorList>
            <person name="Zhirakovskaya E."/>
        </authorList>
    </citation>
    <scope>NUCLEOTIDE SEQUENCE</scope>
</reference>
<dbReference type="EMBL" id="UOFS01000049">
    <property type="protein sequence ID" value="VAX01713.1"/>
    <property type="molecule type" value="Genomic_DNA"/>
</dbReference>
<evidence type="ECO:0000313" key="2">
    <source>
        <dbReference type="EMBL" id="VAX01713.1"/>
    </source>
</evidence>
<dbReference type="InterPro" id="IPR036249">
    <property type="entry name" value="Thioredoxin-like_sf"/>
</dbReference>
<protein>
    <submittedName>
        <fullName evidence="2">Thioredoxin</fullName>
    </submittedName>
</protein>
<organism evidence="2">
    <name type="scientific">hydrothermal vent metagenome</name>
    <dbReference type="NCBI Taxonomy" id="652676"/>
    <lineage>
        <taxon>unclassified sequences</taxon>
        <taxon>metagenomes</taxon>
        <taxon>ecological metagenomes</taxon>
    </lineage>
</organism>
<dbReference type="PANTHER" id="PTHR13887">
    <property type="entry name" value="GLUTATHIONE S-TRANSFERASE KAPPA"/>
    <property type="match status" value="1"/>
</dbReference>
<name>A0A3B1AP32_9ZZZZ</name>
<dbReference type="Gene3D" id="3.40.30.10">
    <property type="entry name" value="Glutaredoxin"/>
    <property type="match status" value="1"/>
</dbReference>
<dbReference type="Gene3D" id="1.10.472.60">
    <property type="entry name" value="putative protein disulfide isomerase domain"/>
    <property type="match status" value="1"/>
</dbReference>
<proteinExistence type="predicted"/>